<sequence length="357" mass="39233">MNGSSDDAMESYSVRVPASEQLLINVVPNLSAPRALCTTIGRAQFAKALAEVHGDSQVQCHFLDLYQAQESREYLDMTGSPVNMVCSPDLPEGEIDLFALPTTRGGEAELTRELLQQGYQRLRDGGTLLAAVDNRKDTWLHHEIEKLTRSITRLPKKRGVLYRATKKGPLKRERDFYAEFAFRDGENLIKAVSRPGVFSHRRLDLGARALMEGMTVQPGDRVLDIGCGAGVVGLAAAMREEGITVHAVDSNIRAVECALLGAELNGVEGMTAQADADGEIAHPGAFDVVVGNPPYFSQYRIAEIFLQGALRALRPGGRVQMVTKHPDWFLARMEQLFNDVTTEEHRGYQVVSAVQRG</sequence>
<gene>
    <name evidence="7" type="primary">rsmC</name>
    <name evidence="7" type="ORF">Mal4_13640</name>
</gene>
<evidence type="ECO:0000256" key="5">
    <source>
        <dbReference type="ARBA" id="ARBA00022691"/>
    </source>
</evidence>
<dbReference type="PANTHER" id="PTHR47816">
    <property type="entry name" value="RIBOSOMAL RNA SMALL SUBUNIT METHYLTRANSFERASE C"/>
    <property type="match status" value="1"/>
</dbReference>
<dbReference type="InterPro" id="IPR029063">
    <property type="entry name" value="SAM-dependent_MTases_sf"/>
</dbReference>
<dbReference type="PRINTS" id="PR00507">
    <property type="entry name" value="N12N6MTFRASE"/>
</dbReference>
<keyword evidence="2" id="KW-0698">rRNA processing</keyword>
<feature type="domain" description="Methyltransferase small" evidence="6">
    <location>
        <begin position="191"/>
        <end position="351"/>
    </location>
</feature>
<dbReference type="Pfam" id="PF05175">
    <property type="entry name" value="MTS"/>
    <property type="match status" value="1"/>
</dbReference>
<keyword evidence="4 7" id="KW-0808">Transferase</keyword>
<evidence type="ECO:0000256" key="3">
    <source>
        <dbReference type="ARBA" id="ARBA00022603"/>
    </source>
</evidence>
<dbReference type="EC" id="2.1.1.172" evidence="7"/>
<keyword evidence="8" id="KW-1185">Reference proteome</keyword>
<dbReference type="GO" id="GO:0052914">
    <property type="term" value="F:16S rRNA (guanine(1207)-N(2))-methyltransferase activity"/>
    <property type="evidence" value="ECO:0007669"/>
    <property type="project" value="UniProtKB-EC"/>
</dbReference>
<dbReference type="OrthoDB" id="9764961at2"/>
<dbReference type="EMBL" id="CP036275">
    <property type="protein sequence ID" value="QDU37061.1"/>
    <property type="molecule type" value="Genomic_DNA"/>
</dbReference>
<keyword evidence="1" id="KW-0963">Cytoplasm</keyword>
<keyword evidence="5" id="KW-0949">S-adenosyl-L-methionine</keyword>
<dbReference type="InterPro" id="IPR007848">
    <property type="entry name" value="Small_mtfrase_dom"/>
</dbReference>
<dbReference type="KEGG" id="mri:Mal4_13640"/>
<evidence type="ECO:0000256" key="2">
    <source>
        <dbReference type="ARBA" id="ARBA00022552"/>
    </source>
</evidence>
<accession>A0A517Z3K8</accession>
<dbReference type="CDD" id="cd02440">
    <property type="entry name" value="AdoMet_MTases"/>
    <property type="match status" value="1"/>
</dbReference>
<dbReference type="InterPro" id="IPR046977">
    <property type="entry name" value="RsmC/RlmG"/>
</dbReference>
<dbReference type="AlphaFoldDB" id="A0A517Z3K8"/>
<dbReference type="SUPFAM" id="SSF53335">
    <property type="entry name" value="S-adenosyl-L-methionine-dependent methyltransferases"/>
    <property type="match status" value="1"/>
</dbReference>
<keyword evidence="3 7" id="KW-0489">Methyltransferase</keyword>
<name>A0A517Z3K8_9PLAN</name>
<reference evidence="7 8" key="1">
    <citation type="submission" date="2019-02" db="EMBL/GenBank/DDBJ databases">
        <title>Deep-cultivation of Planctomycetes and their phenomic and genomic characterization uncovers novel biology.</title>
        <authorList>
            <person name="Wiegand S."/>
            <person name="Jogler M."/>
            <person name="Boedeker C."/>
            <person name="Pinto D."/>
            <person name="Vollmers J."/>
            <person name="Rivas-Marin E."/>
            <person name="Kohn T."/>
            <person name="Peeters S.H."/>
            <person name="Heuer A."/>
            <person name="Rast P."/>
            <person name="Oberbeckmann S."/>
            <person name="Bunk B."/>
            <person name="Jeske O."/>
            <person name="Meyerdierks A."/>
            <person name="Storesund J.E."/>
            <person name="Kallscheuer N."/>
            <person name="Luecker S."/>
            <person name="Lage O.M."/>
            <person name="Pohl T."/>
            <person name="Merkel B.J."/>
            <person name="Hornburger P."/>
            <person name="Mueller R.-W."/>
            <person name="Bruemmer F."/>
            <person name="Labrenz M."/>
            <person name="Spormann A.M."/>
            <person name="Op den Camp H."/>
            <person name="Overmann J."/>
            <person name="Amann R."/>
            <person name="Jetten M.S.M."/>
            <person name="Mascher T."/>
            <person name="Medema M.H."/>
            <person name="Devos D.P."/>
            <person name="Kaster A.-K."/>
            <person name="Ovreas L."/>
            <person name="Rohde M."/>
            <person name="Galperin M.Y."/>
            <person name="Jogler C."/>
        </authorList>
    </citation>
    <scope>NUCLEOTIDE SEQUENCE [LARGE SCALE GENOMIC DNA]</scope>
    <source>
        <strain evidence="7 8">Mal4</strain>
    </source>
</reference>
<dbReference type="Gene3D" id="3.40.50.150">
    <property type="entry name" value="Vaccinia Virus protein VP39"/>
    <property type="match status" value="1"/>
</dbReference>
<dbReference type="Proteomes" id="UP000320496">
    <property type="component" value="Chromosome"/>
</dbReference>
<dbReference type="InterPro" id="IPR002052">
    <property type="entry name" value="DNA_methylase_N6_adenine_CS"/>
</dbReference>
<proteinExistence type="predicted"/>
<evidence type="ECO:0000256" key="1">
    <source>
        <dbReference type="ARBA" id="ARBA00022490"/>
    </source>
</evidence>
<organism evidence="7 8">
    <name type="scientific">Maioricimonas rarisocia</name>
    <dbReference type="NCBI Taxonomy" id="2528026"/>
    <lineage>
        <taxon>Bacteria</taxon>
        <taxon>Pseudomonadati</taxon>
        <taxon>Planctomycetota</taxon>
        <taxon>Planctomycetia</taxon>
        <taxon>Planctomycetales</taxon>
        <taxon>Planctomycetaceae</taxon>
        <taxon>Maioricimonas</taxon>
    </lineage>
</organism>
<dbReference type="PROSITE" id="PS00092">
    <property type="entry name" value="N6_MTASE"/>
    <property type="match status" value="1"/>
</dbReference>
<dbReference type="RefSeq" id="WP_145367748.1">
    <property type="nucleotide sequence ID" value="NZ_CP036275.1"/>
</dbReference>
<evidence type="ECO:0000259" key="6">
    <source>
        <dbReference type="Pfam" id="PF05175"/>
    </source>
</evidence>
<evidence type="ECO:0000313" key="7">
    <source>
        <dbReference type="EMBL" id="QDU37061.1"/>
    </source>
</evidence>
<dbReference type="PANTHER" id="PTHR47816:SF4">
    <property type="entry name" value="RIBOSOMAL RNA SMALL SUBUNIT METHYLTRANSFERASE C"/>
    <property type="match status" value="1"/>
</dbReference>
<dbReference type="GO" id="GO:0003676">
    <property type="term" value="F:nucleic acid binding"/>
    <property type="evidence" value="ECO:0007669"/>
    <property type="project" value="InterPro"/>
</dbReference>
<evidence type="ECO:0000256" key="4">
    <source>
        <dbReference type="ARBA" id="ARBA00022679"/>
    </source>
</evidence>
<protein>
    <submittedName>
        <fullName evidence="7">Ribosomal RNA small subunit methyltransferase C</fullName>
        <ecNumber evidence="7">2.1.1.172</ecNumber>
    </submittedName>
</protein>
<evidence type="ECO:0000313" key="8">
    <source>
        <dbReference type="Proteomes" id="UP000320496"/>
    </source>
</evidence>